<accession>A0AAW1MUX3</accession>
<organism evidence="3 4">
    <name type="scientific">Popillia japonica</name>
    <name type="common">Japanese beetle</name>
    <dbReference type="NCBI Taxonomy" id="7064"/>
    <lineage>
        <taxon>Eukaryota</taxon>
        <taxon>Metazoa</taxon>
        <taxon>Ecdysozoa</taxon>
        <taxon>Arthropoda</taxon>
        <taxon>Hexapoda</taxon>
        <taxon>Insecta</taxon>
        <taxon>Pterygota</taxon>
        <taxon>Neoptera</taxon>
        <taxon>Endopterygota</taxon>
        <taxon>Coleoptera</taxon>
        <taxon>Polyphaga</taxon>
        <taxon>Scarabaeiformia</taxon>
        <taxon>Scarabaeidae</taxon>
        <taxon>Rutelinae</taxon>
        <taxon>Popillia</taxon>
    </lineage>
</organism>
<evidence type="ECO:0000313" key="3">
    <source>
        <dbReference type="EMBL" id="KAK9752175.1"/>
    </source>
</evidence>
<evidence type="ECO:0000256" key="2">
    <source>
        <dbReference type="SAM" id="MobiDB-lite"/>
    </source>
</evidence>
<feature type="coiled-coil region" evidence="1">
    <location>
        <begin position="234"/>
        <end position="261"/>
    </location>
</feature>
<evidence type="ECO:0000256" key="1">
    <source>
        <dbReference type="SAM" id="Coils"/>
    </source>
</evidence>
<protein>
    <submittedName>
        <fullName evidence="3">Uncharacterized protein</fullName>
    </submittedName>
</protein>
<sequence>MGSQISQQTETTVTFEKVAVQRHIQETRSLKAELVMKSEEIQFLRKRIINDFTEYITHLEEELRKEKSKVWEKTGVIDKYANLCRRLDDKLRTKIVDNEALISENNRLMLELINIKSNPYHFEKFTRNSEEEHEGNDHQEEPPEGSDYISSSSIIEVVKLHEDLDELKSKAGELRKKFLNEGPHQTSKPEVIKFSQQVYDFNLRKDLLHSRGIIDYSNAKPKYKTQLSRNDEKRIDAIGKIDQIEMELQNYSEQLDKDISDVVASIKQRLTNYNMMLKDDSTFMNSYQDVIQGSDGQQSDTISKSDSYIKLKDYFENNGGDNLGDLANSTKTFTRAISEESES</sequence>
<name>A0AAW1MUX3_POPJA</name>
<feature type="region of interest" description="Disordered" evidence="2">
    <location>
        <begin position="128"/>
        <end position="148"/>
    </location>
</feature>
<proteinExistence type="predicted"/>
<feature type="compositionally biased region" description="Basic and acidic residues" evidence="2">
    <location>
        <begin position="128"/>
        <end position="141"/>
    </location>
</feature>
<comment type="caution">
    <text evidence="3">The sequence shown here is derived from an EMBL/GenBank/DDBJ whole genome shotgun (WGS) entry which is preliminary data.</text>
</comment>
<evidence type="ECO:0000313" key="4">
    <source>
        <dbReference type="Proteomes" id="UP001458880"/>
    </source>
</evidence>
<keyword evidence="4" id="KW-1185">Reference proteome</keyword>
<gene>
    <name evidence="3" type="ORF">QE152_g4388</name>
</gene>
<reference evidence="3 4" key="1">
    <citation type="journal article" date="2024" name="BMC Genomics">
        <title>De novo assembly and annotation of Popillia japonica's genome with initial clues to its potential as an invasive pest.</title>
        <authorList>
            <person name="Cucini C."/>
            <person name="Boschi S."/>
            <person name="Funari R."/>
            <person name="Cardaioli E."/>
            <person name="Iannotti N."/>
            <person name="Marturano G."/>
            <person name="Paoli F."/>
            <person name="Bruttini M."/>
            <person name="Carapelli A."/>
            <person name="Frati F."/>
            <person name="Nardi F."/>
        </authorList>
    </citation>
    <scope>NUCLEOTIDE SEQUENCE [LARGE SCALE GENOMIC DNA]</scope>
    <source>
        <strain evidence="3">DMR45628</strain>
    </source>
</reference>
<dbReference type="EMBL" id="JASPKY010000022">
    <property type="protein sequence ID" value="KAK9752175.1"/>
    <property type="molecule type" value="Genomic_DNA"/>
</dbReference>
<keyword evidence="1" id="KW-0175">Coiled coil</keyword>
<dbReference type="Proteomes" id="UP001458880">
    <property type="component" value="Unassembled WGS sequence"/>
</dbReference>
<dbReference type="AlphaFoldDB" id="A0AAW1MUX3"/>